<dbReference type="GO" id="GO:0005886">
    <property type="term" value="C:plasma membrane"/>
    <property type="evidence" value="ECO:0007669"/>
    <property type="project" value="UniProtKB-SubCell"/>
</dbReference>
<dbReference type="InterPro" id="IPR005467">
    <property type="entry name" value="His_kinase_dom"/>
</dbReference>
<keyword evidence="12" id="KW-0902">Two-component regulatory system</keyword>
<evidence type="ECO:0000256" key="2">
    <source>
        <dbReference type="ARBA" id="ARBA00004651"/>
    </source>
</evidence>
<keyword evidence="5" id="KW-0597">Phosphoprotein</keyword>
<dbReference type="Gene3D" id="1.10.287.130">
    <property type="match status" value="1"/>
</dbReference>
<feature type="domain" description="HAMP" evidence="17">
    <location>
        <begin position="243"/>
        <end position="297"/>
    </location>
</feature>
<dbReference type="PANTHER" id="PTHR45528:SF1">
    <property type="entry name" value="SENSOR HISTIDINE KINASE CPXA"/>
    <property type="match status" value="1"/>
</dbReference>
<keyword evidence="10" id="KW-0067">ATP-binding</keyword>
<organism evidence="18 19">
    <name type="scientific">Lactonifactor longoviformis DSM 17459</name>
    <dbReference type="NCBI Taxonomy" id="1122155"/>
    <lineage>
        <taxon>Bacteria</taxon>
        <taxon>Bacillati</taxon>
        <taxon>Bacillota</taxon>
        <taxon>Clostridia</taxon>
        <taxon>Eubacteriales</taxon>
        <taxon>Clostridiaceae</taxon>
        <taxon>Lactonifactor</taxon>
    </lineage>
</organism>
<dbReference type="SMART" id="SM00304">
    <property type="entry name" value="HAMP"/>
    <property type="match status" value="1"/>
</dbReference>
<dbReference type="Pfam" id="PF00512">
    <property type="entry name" value="HisKA"/>
    <property type="match status" value="1"/>
</dbReference>
<keyword evidence="9 18" id="KW-0418">Kinase</keyword>
<protein>
    <recommendedName>
        <fullName evidence="3">histidine kinase</fullName>
        <ecNumber evidence="3">2.7.13.3</ecNumber>
    </recommendedName>
</protein>
<dbReference type="EMBL" id="FQVI01000020">
    <property type="protein sequence ID" value="SHF30231.1"/>
    <property type="molecule type" value="Genomic_DNA"/>
</dbReference>
<dbReference type="Gene3D" id="6.10.340.10">
    <property type="match status" value="1"/>
</dbReference>
<dbReference type="SMART" id="SM00387">
    <property type="entry name" value="HATPase_c"/>
    <property type="match status" value="1"/>
</dbReference>
<evidence type="ECO:0000256" key="10">
    <source>
        <dbReference type="ARBA" id="ARBA00022840"/>
    </source>
</evidence>
<dbReference type="InterPro" id="IPR003661">
    <property type="entry name" value="HisK_dim/P_dom"/>
</dbReference>
<dbReference type="InterPro" id="IPR003660">
    <property type="entry name" value="HAMP_dom"/>
</dbReference>
<feature type="transmembrane region" description="Helical" evidence="15">
    <location>
        <begin position="7"/>
        <end position="28"/>
    </location>
</feature>
<feature type="coiled-coil region" evidence="14">
    <location>
        <begin position="282"/>
        <end position="309"/>
    </location>
</feature>
<dbReference type="InterPro" id="IPR036890">
    <property type="entry name" value="HATPase_C_sf"/>
</dbReference>
<proteinExistence type="predicted"/>
<evidence type="ECO:0000256" key="3">
    <source>
        <dbReference type="ARBA" id="ARBA00012438"/>
    </source>
</evidence>
<dbReference type="Gene3D" id="3.30.565.10">
    <property type="entry name" value="Histidine kinase-like ATPase, C-terminal domain"/>
    <property type="match status" value="1"/>
</dbReference>
<dbReference type="GO" id="GO:0005524">
    <property type="term" value="F:ATP binding"/>
    <property type="evidence" value="ECO:0007669"/>
    <property type="project" value="UniProtKB-KW"/>
</dbReference>
<dbReference type="SUPFAM" id="SSF47384">
    <property type="entry name" value="Homodimeric domain of signal transducing histidine kinase"/>
    <property type="match status" value="1"/>
</dbReference>
<dbReference type="AlphaFoldDB" id="A0A1M5AIY0"/>
<evidence type="ECO:0000256" key="11">
    <source>
        <dbReference type="ARBA" id="ARBA00022989"/>
    </source>
</evidence>
<dbReference type="Proteomes" id="UP000184245">
    <property type="component" value="Unassembled WGS sequence"/>
</dbReference>
<dbReference type="EC" id="2.7.13.3" evidence="3"/>
<dbReference type="STRING" id="1122155.SAMN02745158_03220"/>
<evidence type="ECO:0000256" key="15">
    <source>
        <dbReference type="SAM" id="Phobius"/>
    </source>
</evidence>
<evidence type="ECO:0000256" key="5">
    <source>
        <dbReference type="ARBA" id="ARBA00022553"/>
    </source>
</evidence>
<keyword evidence="8" id="KW-0547">Nucleotide-binding</keyword>
<evidence type="ECO:0000256" key="14">
    <source>
        <dbReference type="SAM" id="Coils"/>
    </source>
</evidence>
<keyword evidence="13 15" id="KW-0472">Membrane</keyword>
<evidence type="ECO:0000256" key="1">
    <source>
        <dbReference type="ARBA" id="ARBA00000085"/>
    </source>
</evidence>
<keyword evidence="19" id="KW-1185">Reference proteome</keyword>
<evidence type="ECO:0000256" key="9">
    <source>
        <dbReference type="ARBA" id="ARBA00022777"/>
    </source>
</evidence>
<dbReference type="GO" id="GO:0000155">
    <property type="term" value="F:phosphorelay sensor kinase activity"/>
    <property type="evidence" value="ECO:0007669"/>
    <property type="project" value="InterPro"/>
</dbReference>
<keyword evidence="11 15" id="KW-1133">Transmembrane helix</keyword>
<evidence type="ECO:0000256" key="7">
    <source>
        <dbReference type="ARBA" id="ARBA00022692"/>
    </source>
</evidence>
<comment type="catalytic activity">
    <reaction evidence="1">
        <text>ATP + protein L-histidine = ADP + protein N-phospho-L-histidine.</text>
        <dbReference type="EC" id="2.7.13.3"/>
    </reaction>
</comment>
<feature type="transmembrane region" description="Helical" evidence="15">
    <location>
        <begin position="218"/>
        <end position="241"/>
    </location>
</feature>
<evidence type="ECO:0000256" key="13">
    <source>
        <dbReference type="ARBA" id="ARBA00023136"/>
    </source>
</evidence>
<keyword evidence="7 15" id="KW-0812">Transmembrane</keyword>
<dbReference type="Pfam" id="PF02518">
    <property type="entry name" value="HATPase_c"/>
    <property type="match status" value="1"/>
</dbReference>
<dbReference type="InterPro" id="IPR036097">
    <property type="entry name" value="HisK_dim/P_sf"/>
</dbReference>
<keyword evidence="14" id="KW-0175">Coiled coil</keyword>
<dbReference type="PROSITE" id="PS50109">
    <property type="entry name" value="HIS_KIN"/>
    <property type="match status" value="1"/>
</dbReference>
<keyword evidence="4" id="KW-1003">Cell membrane</keyword>
<sequence length="526" mass="59889">MRLSKKTFLYSIMISLVLVLFVLLYFIFMLPSLYVEYAGQEYLESIIQVQEGYSKNRSYEGLEVRNPTGSATLEIPLEGDSIYLAGKAFRLTINIKEPKLLEAVEQLRDSVENSDSFADLEIPDIDFEELKESMRMEDGGPLSDLLSVQIDADEELQDIQTRKGKVHIVSDTMVVFEGGMNDKDNDYTTYIAAGKTKDAVIFSFLPVMTPQMNEIRPIVFGSLPMIAAVLFLLVLIASQIFSKKIVNPIIRLAGYAEDVKEAGYREMAPLEIHEKDEIGELGTILNELYEKLRLQYQELEAKNRSLARENKRQEVFLRASSHQLKTPITAALLLTEGMISEIGKYKDTGKYLPEVKRQLLSMRKIVEDILYLNHSADNIKREPVNMNLLLKEVLESYRIPAGEKKLTFRCEEQPVQAETDGEIMRKILDNLVSNAVSYTPPKGEITIRLTEDSFEIYNAGAHIEEELLPHIYEPFVSSDTSRKGRGLGLYVISYYMELLGFQIEISNEENGVLARMYLSKKEHKNP</sequence>
<dbReference type="SMART" id="SM00388">
    <property type="entry name" value="HisKA"/>
    <property type="match status" value="1"/>
</dbReference>
<dbReference type="RefSeq" id="WP_072853571.1">
    <property type="nucleotide sequence ID" value="NZ_FQVI01000020.1"/>
</dbReference>
<evidence type="ECO:0000259" key="17">
    <source>
        <dbReference type="PROSITE" id="PS50885"/>
    </source>
</evidence>
<evidence type="ECO:0000313" key="19">
    <source>
        <dbReference type="Proteomes" id="UP000184245"/>
    </source>
</evidence>
<accession>A0A1M5AIY0</accession>
<name>A0A1M5AIY0_9CLOT</name>
<dbReference type="SUPFAM" id="SSF55874">
    <property type="entry name" value="ATPase domain of HSP90 chaperone/DNA topoisomerase II/histidine kinase"/>
    <property type="match status" value="1"/>
</dbReference>
<keyword evidence="6" id="KW-0808">Transferase</keyword>
<evidence type="ECO:0000256" key="6">
    <source>
        <dbReference type="ARBA" id="ARBA00022679"/>
    </source>
</evidence>
<evidence type="ECO:0000256" key="4">
    <source>
        <dbReference type="ARBA" id="ARBA00022475"/>
    </source>
</evidence>
<dbReference type="PANTHER" id="PTHR45528">
    <property type="entry name" value="SENSOR HISTIDINE KINASE CPXA"/>
    <property type="match status" value="1"/>
</dbReference>
<evidence type="ECO:0000256" key="12">
    <source>
        <dbReference type="ARBA" id="ARBA00023012"/>
    </source>
</evidence>
<gene>
    <name evidence="18" type="ORF">SAMN02745158_03220</name>
</gene>
<dbReference type="OrthoDB" id="9762826at2"/>
<comment type="subcellular location">
    <subcellularLocation>
        <location evidence="2">Cell membrane</location>
        <topology evidence="2">Multi-pass membrane protein</topology>
    </subcellularLocation>
</comment>
<evidence type="ECO:0000256" key="8">
    <source>
        <dbReference type="ARBA" id="ARBA00022741"/>
    </source>
</evidence>
<evidence type="ECO:0000313" key="18">
    <source>
        <dbReference type="EMBL" id="SHF30231.1"/>
    </source>
</evidence>
<dbReference type="CDD" id="cd00082">
    <property type="entry name" value="HisKA"/>
    <property type="match status" value="1"/>
</dbReference>
<evidence type="ECO:0000259" key="16">
    <source>
        <dbReference type="PROSITE" id="PS50109"/>
    </source>
</evidence>
<dbReference type="CDD" id="cd06225">
    <property type="entry name" value="HAMP"/>
    <property type="match status" value="1"/>
</dbReference>
<reference evidence="18 19" key="1">
    <citation type="submission" date="2016-11" db="EMBL/GenBank/DDBJ databases">
        <authorList>
            <person name="Jaros S."/>
            <person name="Januszkiewicz K."/>
            <person name="Wedrychowicz H."/>
        </authorList>
    </citation>
    <scope>NUCLEOTIDE SEQUENCE [LARGE SCALE GENOMIC DNA]</scope>
    <source>
        <strain evidence="18 19">DSM 17459</strain>
    </source>
</reference>
<dbReference type="PROSITE" id="PS50885">
    <property type="entry name" value="HAMP"/>
    <property type="match status" value="1"/>
</dbReference>
<dbReference type="InterPro" id="IPR003594">
    <property type="entry name" value="HATPase_dom"/>
</dbReference>
<dbReference type="InterPro" id="IPR050398">
    <property type="entry name" value="HssS/ArlS-like"/>
</dbReference>
<feature type="domain" description="Histidine kinase" evidence="16">
    <location>
        <begin position="319"/>
        <end position="522"/>
    </location>
</feature>